<gene>
    <name evidence="3" type="ORF">MSPICULIGERA_LOCUS12424</name>
</gene>
<comment type="caution">
    <text evidence="3">The sequence shown here is derived from an EMBL/GenBank/DDBJ whole genome shotgun (WGS) entry which is preliminary data.</text>
</comment>
<feature type="transmembrane region" description="Helical" evidence="2">
    <location>
        <begin position="20"/>
        <end position="42"/>
    </location>
</feature>
<feature type="region of interest" description="Disordered" evidence="1">
    <location>
        <begin position="153"/>
        <end position="181"/>
    </location>
</feature>
<dbReference type="Proteomes" id="UP001177023">
    <property type="component" value="Unassembled WGS sequence"/>
</dbReference>
<feature type="region of interest" description="Disordered" evidence="1">
    <location>
        <begin position="187"/>
        <end position="206"/>
    </location>
</feature>
<protein>
    <submittedName>
        <fullName evidence="3">Uncharacterized protein</fullName>
    </submittedName>
</protein>
<proteinExistence type="predicted"/>
<evidence type="ECO:0000313" key="3">
    <source>
        <dbReference type="EMBL" id="CAJ0574083.1"/>
    </source>
</evidence>
<evidence type="ECO:0000256" key="2">
    <source>
        <dbReference type="SAM" id="Phobius"/>
    </source>
</evidence>
<dbReference type="AlphaFoldDB" id="A0AA36CSA5"/>
<feature type="non-terminal residue" evidence="3">
    <location>
        <position position="206"/>
    </location>
</feature>
<evidence type="ECO:0000313" key="4">
    <source>
        <dbReference type="Proteomes" id="UP001177023"/>
    </source>
</evidence>
<keyword evidence="2" id="KW-0472">Membrane</keyword>
<sequence>MNFGPYQTLITTPEDVTQDTFIYLLIWLLLATSTMICFVWTFPAQQRQPPLDLGAIRPLDSRTQNFTLFSYPQSVPYQLDSLAGDGRPVPPRKWLDEKDIAFLKHNMPSTPIRHFIPTKDEALLLYRAAAPRTPQFYGHQKTLFDERFGVAAKTSKESRESGQGGTPKKKKSKKSAWDQLSAVAKTSSQALLSRNRKPAVDPAAAD</sequence>
<dbReference type="EMBL" id="CATQJA010002626">
    <property type="protein sequence ID" value="CAJ0574083.1"/>
    <property type="molecule type" value="Genomic_DNA"/>
</dbReference>
<organism evidence="3 4">
    <name type="scientific">Mesorhabditis spiculigera</name>
    <dbReference type="NCBI Taxonomy" id="96644"/>
    <lineage>
        <taxon>Eukaryota</taxon>
        <taxon>Metazoa</taxon>
        <taxon>Ecdysozoa</taxon>
        <taxon>Nematoda</taxon>
        <taxon>Chromadorea</taxon>
        <taxon>Rhabditida</taxon>
        <taxon>Rhabditina</taxon>
        <taxon>Rhabditomorpha</taxon>
        <taxon>Rhabditoidea</taxon>
        <taxon>Rhabditidae</taxon>
        <taxon>Mesorhabditinae</taxon>
        <taxon>Mesorhabditis</taxon>
    </lineage>
</organism>
<keyword evidence="4" id="KW-1185">Reference proteome</keyword>
<evidence type="ECO:0000256" key="1">
    <source>
        <dbReference type="SAM" id="MobiDB-lite"/>
    </source>
</evidence>
<name>A0AA36CSA5_9BILA</name>
<reference evidence="3" key="1">
    <citation type="submission" date="2023-06" db="EMBL/GenBank/DDBJ databases">
        <authorList>
            <person name="Delattre M."/>
        </authorList>
    </citation>
    <scope>NUCLEOTIDE SEQUENCE</scope>
    <source>
        <strain evidence="3">AF72</strain>
    </source>
</reference>
<accession>A0AA36CSA5</accession>
<keyword evidence="2" id="KW-0812">Transmembrane</keyword>
<keyword evidence="2" id="KW-1133">Transmembrane helix</keyword>